<gene>
    <name evidence="1" type="ORF">M413DRAFT_326741</name>
</gene>
<proteinExistence type="predicted"/>
<reference evidence="1 2" key="1">
    <citation type="submission" date="2014-04" db="EMBL/GenBank/DDBJ databases">
        <authorList>
            <consortium name="DOE Joint Genome Institute"/>
            <person name="Kuo A."/>
            <person name="Gay G."/>
            <person name="Dore J."/>
            <person name="Kohler A."/>
            <person name="Nagy L.G."/>
            <person name="Floudas D."/>
            <person name="Copeland A."/>
            <person name="Barry K.W."/>
            <person name="Cichocki N."/>
            <person name="Veneault-Fourrey C."/>
            <person name="LaButti K."/>
            <person name="Lindquist E.A."/>
            <person name="Lipzen A."/>
            <person name="Lundell T."/>
            <person name="Morin E."/>
            <person name="Murat C."/>
            <person name="Sun H."/>
            <person name="Tunlid A."/>
            <person name="Henrissat B."/>
            <person name="Grigoriev I.V."/>
            <person name="Hibbett D.S."/>
            <person name="Martin F."/>
            <person name="Nordberg H.P."/>
            <person name="Cantor M.N."/>
            <person name="Hua S.X."/>
        </authorList>
    </citation>
    <scope>NUCLEOTIDE SEQUENCE [LARGE SCALE GENOMIC DNA]</scope>
    <source>
        <strain evidence="2">h7</strain>
    </source>
</reference>
<dbReference type="HOGENOM" id="CLU_860686_0_0_1"/>
<sequence>MHGEQIHAWIVGRCWFSMRARFQKVSYRGPDGLNLIDRLRNWRPFVGELQSSKEFRGNWFKSVGEIFEDLGLKPTSPGTYTLNASTAVKWIGLIATILTVLNRMFEEEEQSTSKVLDSDRVQVVAIFTRALYAIFCNEELQDLFGLESLKMVTPTKGTWPNLSADDDSDDELPTLRGDYIPVGLRRSPAGDSLFRFLRTLTTWQKSVSAIFGASSRLQSLSSLKVCWVSLTMSEKLDDESSFLESVMRVFDNRRIDTSKREAVRAWITEQLRVERIPARIHAEAGLIALAYDVYHGRVDSHSANGYTRALKVPSLQLLRHSAV</sequence>
<protein>
    <submittedName>
        <fullName evidence="1">Uncharacterized protein</fullName>
    </submittedName>
</protein>
<name>A0A0C2XCQ2_HEBCY</name>
<reference evidence="2" key="2">
    <citation type="submission" date="2015-01" db="EMBL/GenBank/DDBJ databases">
        <title>Evolutionary Origins and Diversification of the Mycorrhizal Mutualists.</title>
        <authorList>
            <consortium name="DOE Joint Genome Institute"/>
            <consortium name="Mycorrhizal Genomics Consortium"/>
            <person name="Kohler A."/>
            <person name="Kuo A."/>
            <person name="Nagy L.G."/>
            <person name="Floudas D."/>
            <person name="Copeland A."/>
            <person name="Barry K.W."/>
            <person name="Cichocki N."/>
            <person name="Veneault-Fourrey C."/>
            <person name="LaButti K."/>
            <person name="Lindquist E.A."/>
            <person name="Lipzen A."/>
            <person name="Lundell T."/>
            <person name="Morin E."/>
            <person name="Murat C."/>
            <person name="Riley R."/>
            <person name="Ohm R."/>
            <person name="Sun H."/>
            <person name="Tunlid A."/>
            <person name="Henrissat B."/>
            <person name="Grigoriev I.V."/>
            <person name="Hibbett D.S."/>
            <person name="Martin F."/>
        </authorList>
    </citation>
    <scope>NUCLEOTIDE SEQUENCE [LARGE SCALE GENOMIC DNA]</scope>
    <source>
        <strain evidence="2">h7</strain>
    </source>
</reference>
<dbReference type="OrthoDB" id="2758159at2759"/>
<evidence type="ECO:0000313" key="2">
    <source>
        <dbReference type="Proteomes" id="UP000053424"/>
    </source>
</evidence>
<accession>A0A0C2XCQ2</accession>
<dbReference type="Proteomes" id="UP000053424">
    <property type="component" value="Unassembled WGS sequence"/>
</dbReference>
<evidence type="ECO:0000313" key="1">
    <source>
        <dbReference type="EMBL" id="KIM35673.1"/>
    </source>
</evidence>
<organism evidence="1 2">
    <name type="scientific">Hebeloma cylindrosporum</name>
    <dbReference type="NCBI Taxonomy" id="76867"/>
    <lineage>
        <taxon>Eukaryota</taxon>
        <taxon>Fungi</taxon>
        <taxon>Dikarya</taxon>
        <taxon>Basidiomycota</taxon>
        <taxon>Agaricomycotina</taxon>
        <taxon>Agaricomycetes</taxon>
        <taxon>Agaricomycetidae</taxon>
        <taxon>Agaricales</taxon>
        <taxon>Agaricineae</taxon>
        <taxon>Hymenogastraceae</taxon>
        <taxon>Hebeloma</taxon>
    </lineage>
</organism>
<keyword evidence="2" id="KW-1185">Reference proteome</keyword>
<dbReference type="EMBL" id="KN831816">
    <property type="protein sequence ID" value="KIM35673.1"/>
    <property type="molecule type" value="Genomic_DNA"/>
</dbReference>
<dbReference type="AlphaFoldDB" id="A0A0C2XCQ2"/>